<protein>
    <submittedName>
        <fullName evidence="1">Uncharacterized protein</fullName>
    </submittedName>
</protein>
<gene>
    <name evidence="1" type="ORF">JNB61_09480</name>
</gene>
<reference evidence="1 2" key="1">
    <citation type="journal article" date="2021" name="MBio">
        <title>Poor Competitiveness of Bradyrhizobium in Pigeon Pea Root Colonization in Indian Soils.</title>
        <authorList>
            <person name="Chalasani D."/>
            <person name="Basu A."/>
            <person name="Pullabhotla S.V.S.R.N."/>
            <person name="Jorrin B."/>
            <person name="Neal A.L."/>
            <person name="Poole P.S."/>
            <person name="Podile A.R."/>
            <person name="Tkacz A."/>
        </authorList>
    </citation>
    <scope>NUCLEOTIDE SEQUENCE [LARGE SCALE GENOMIC DNA]</scope>
    <source>
        <strain evidence="1 2">HU12</strain>
    </source>
</reference>
<accession>A0ABS7HX96</accession>
<keyword evidence="2" id="KW-1185">Reference proteome</keyword>
<comment type="caution">
    <text evidence="1">The sequence shown here is derived from an EMBL/GenBank/DDBJ whole genome shotgun (WGS) entry which is preliminary data.</text>
</comment>
<evidence type="ECO:0000313" key="2">
    <source>
        <dbReference type="Proteomes" id="UP000777440"/>
    </source>
</evidence>
<dbReference type="EMBL" id="JAEUAX010000004">
    <property type="protein sequence ID" value="MBW9110001.1"/>
    <property type="molecule type" value="Genomic_DNA"/>
</dbReference>
<sequence>MPESSHPVGPWGKFVALFLGIPPIAVLAADDDDEAADSSAPSRGSQG</sequence>
<evidence type="ECO:0000313" key="1">
    <source>
        <dbReference type="EMBL" id="MBW9110001.1"/>
    </source>
</evidence>
<proteinExistence type="predicted"/>
<organism evidence="1 2">
    <name type="scientific">Microbacterium ureisolvens</name>
    <dbReference type="NCBI Taxonomy" id="2781186"/>
    <lineage>
        <taxon>Bacteria</taxon>
        <taxon>Bacillati</taxon>
        <taxon>Actinomycetota</taxon>
        <taxon>Actinomycetes</taxon>
        <taxon>Micrococcales</taxon>
        <taxon>Microbacteriaceae</taxon>
        <taxon>Microbacterium</taxon>
    </lineage>
</organism>
<dbReference type="RefSeq" id="WP_220288128.1">
    <property type="nucleotide sequence ID" value="NZ_JAEUAX010000004.1"/>
</dbReference>
<name>A0ABS7HX96_9MICO</name>
<dbReference type="Proteomes" id="UP000777440">
    <property type="component" value="Unassembled WGS sequence"/>
</dbReference>